<sequence>MNDRVLRQIFQNCSDVVFRPVLVHRQTKMFLIYVDGLNDAKALDEVVLKPMMFEGLPNGLGKVPTFRQGSSYETEKIVR</sequence>
<reference evidence="1 2" key="1">
    <citation type="journal article" date="2024" name="Int. J. Mol. Sci.">
        <title>Exploration of Alicyclobacillus spp. Genome in Search of Antibiotic Resistance.</title>
        <authorList>
            <person name="Bucka-Kolendo J."/>
            <person name="Kiousi D.E."/>
            <person name="Dekowska A."/>
            <person name="Mikolajczuk-Szczyrba A."/>
            <person name="Karadedos D.M."/>
            <person name="Michael P."/>
            <person name="Galanis A."/>
            <person name="Sokolowska B."/>
        </authorList>
    </citation>
    <scope>NUCLEOTIDE SEQUENCE [LARGE SCALE GENOMIC DNA]</scope>
    <source>
        <strain evidence="1 2">KKP 3000</strain>
    </source>
</reference>
<evidence type="ECO:0000313" key="1">
    <source>
        <dbReference type="EMBL" id="MFB5193017.1"/>
    </source>
</evidence>
<comment type="caution">
    <text evidence="1">The sequence shown here is derived from an EMBL/GenBank/DDBJ whole genome shotgun (WGS) entry which is preliminary data.</text>
</comment>
<proteinExistence type="predicted"/>
<name>A0ABV5AL99_9BACL</name>
<evidence type="ECO:0000313" key="2">
    <source>
        <dbReference type="Proteomes" id="UP001579974"/>
    </source>
</evidence>
<dbReference type="Proteomes" id="UP001579974">
    <property type="component" value="Unassembled WGS sequence"/>
</dbReference>
<keyword evidence="2" id="KW-1185">Reference proteome</keyword>
<gene>
    <name evidence="1" type="ORF">KKP3000_002614</name>
</gene>
<organism evidence="1 2">
    <name type="scientific">Alicyclobacillus fastidiosus</name>
    <dbReference type="NCBI Taxonomy" id="392011"/>
    <lineage>
        <taxon>Bacteria</taxon>
        <taxon>Bacillati</taxon>
        <taxon>Bacillota</taxon>
        <taxon>Bacilli</taxon>
        <taxon>Bacillales</taxon>
        <taxon>Alicyclobacillaceae</taxon>
        <taxon>Alicyclobacillus</taxon>
    </lineage>
</organism>
<accession>A0ABV5AL99</accession>
<protein>
    <submittedName>
        <fullName evidence="1">Spore germination protein</fullName>
    </submittedName>
</protein>
<dbReference type="EMBL" id="JBDXSU010000035">
    <property type="protein sequence ID" value="MFB5193017.1"/>
    <property type="molecule type" value="Genomic_DNA"/>
</dbReference>